<dbReference type="Proteomes" id="UP000356253">
    <property type="component" value="Unassembled WGS sequence"/>
</dbReference>
<protein>
    <submittedName>
        <fullName evidence="1">Sensory/regulatory protein RpfC</fullName>
        <ecNumber evidence="1">2.7.13.3</ecNumber>
    </submittedName>
</protein>
<organism evidence="1 2">
    <name type="scientific">Mesonia oceanica</name>
    <dbReference type="NCBI Taxonomy" id="2687242"/>
    <lineage>
        <taxon>Bacteria</taxon>
        <taxon>Pseudomonadati</taxon>
        <taxon>Bacteroidota</taxon>
        <taxon>Flavobacteriia</taxon>
        <taxon>Flavobacteriales</taxon>
        <taxon>Flavobacteriaceae</taxon>
        <taxon>Mesonia</taxon>
    </lineage>
</organism>
<dbReference type="EC" id="2.7.13.3" evidence="1"/>
<evidence type="ECO:0000313" key="1">
    <source>
        <dbReference type="EMBL" id="VVV00139.1"/>
    </source>
</evidence>
<comment type="caution">
    <text evidence="1">The sequence shown here is derived from an EMBL/GenBank/DDBJ whole genome shotgun (WGS) entry which is preliminary data.</text>
</comment>
<accession>A0AC61Y6M5</accession>
<keyword evidence="2" id="KW-1185">Reference proteome</keyword>
<reference evidence="1" key="1">
    <citation type="submission" date="2019-09" db="EMBL/GenBank/DDBJ databases">
        <authorList>
            <person name="Rodrigo-Torres L."/>
            <person name="Arahal R. D."/>
            <person name="Lucena T."/>
        </authorList>
    </citation>
    <scope>NUCLEOTIDE SEQUENCE</scope>
    <source>
        <strain evidence="1">ISS653</strain>
    </source>
</reference>
<keyword evidence="1" id="KW-0808">Transferase</keyword>
<proteinExistence type="predicted"/>
<sequence>MSLILNRFLFFIVFVIGFQLSLKAQGETTKISKIETKEFESIIDSIHQNYEYYNYPQLIKRLAFIGEIARKEGNKQLWISSRFYMADIFYKACRNKEAEKILNYILENNDAKDFNEMLLPFSYYLYTKILLDKGEVEAAKKMYEKSQEAIKNGKSIHSFIGDFVYAKILYKEKKLEEALTHVKNVEAKIKDYPSSYFSGEIYYLKSQILKDLKSLEIAAATANKVYYQAHVNKYEMQKLRASELLVDIYTLLNDHPEQIHYLNISNTIRDSIIDFQNAQFTEDKLTDSQSIQSAVNTISKLSLANSEQEKSIKYNQLTIILSALFIAILSLFTVSLYKNNNLRAKANALLKQKNSELIESREKSLTAMRYREQFLSTITHELRTPIYAVTGLTYLLLKENPTPQQEEHLKSLKHSGEHLLSLINNILDINKLESNKLNKVEVDFDIKDKLKSIVESLRRSAKENGNSLHLEIDSKLPSLLRGDVVKLSQVLINLISNAIKFTNNGDIWVRLSLIKETDYKVFIQFEVEDNGKGIAKEHQKAIFEKFNQGTNEMNSPQGGTGLGLPIVKNLLKFLNSDIELESRLGEGSKFFFKISYDKAENMVLAKANGSDNNFIKNKKSLTEVFKDKKILVVEDNKLNQKITCKILEKKGLNCEIANNGEEAVKLNQENNYDIILMDIHMPVMDGIEATKEIRKSDIKTPIIALTAVSISEEIREFLKYGFNDIIPKPYKTDFFFEKIYDNLSQDSPKQP</sequence>
<evidence type="ECO:0000313" key="2">
    <source>
        <dbReference type="Proteomes" id="UP000356253"/>
    </source>
</evidence>
<dbReference type="EMBL" id="CABVMM010000004">
    <property type="protein sequence ID" value="VVV00139.1"/>
    <property type="molecule type" value="Genomic_DNA"/>
</dbReference>
<name>A0AC61Y6M5_9FLAO</name>
<gene>
    <name evidence="1" type="primary">rpfC</name>
    <name evidence="1" type="ORF">FVB9532_01404</name>
</gene>